<dbReference type="Pfam" id="PF10282">
    <property type="entry name" value="Lactonase"/>
    <property type="match status" value="1"/>
</dbReference>
<reference evidence="1 2" key="1">
    <citation type="journal article" date="2013" name="Genome Announc.">
        <title>Draft Genome Sequence of Arcticibacter svalbardensis Strain MN12-7T, a Member of the Family Sphingobacteriaceae Isolated from an Arctic Soil Sample.</title>
        <authorList>
            <person name="Shivaji S."/>
            <person name="Ara S."/>
            <person name="Prasad S."/>
            <person name="Manasa B.P."/>
            <person name="Begum Z."/>
            <person name="Singh A."/>
            <person name="Kumar Pinnaka A."/>
        </authorList>
    </citation>
    <scope>NUCLEOTIDE SEQUENCE [LARGE SCALE GENOMIC DNA]</scope>
    <source>
        <strain evidence="1 2">MN12-7</strain>
    </source>
</reference>
<dbReference type="STRING" id="1150600.ADIARSV_0451"/>
<dbReference type="InterPro" id="IPR011045">
    <property type="entry name" value="N2O_reductase_N"/>
</dbReference>
<evidence type="ECO:0000313" key="1">
    <source>
        <dbReference type="EMBL" id="EOR96346.1"/>
    </source>
</evidence>
<accession>R9GX59</accession>
<dbReference type="InterPro" id="IPR015943">
    <property type="entry name" value="WD40/YVTN_repeat-like_dom_sf"/>
</dbReference>
<evidence type="ECO:0000313" key="2">
    <source>
        <dbReference type="Proteomes" id="UP000014174"/>
    </source>
</evidence>
<gene>
    <name evidence="1" type="ORF">ADIARSV_0451</name>
</gene>
<sequence length="94" mass="10561">MGDDVILQYRFNEKTGTVTPKQPSAVHVKKDAGPRQLVFDPNGHDVFGVNELDGTVNRYQLNDSGLLKLVFSYSVVQAVRMTLLEVLHFQRSIT</sequence>
<name>R9GX59_9SPHI</name>
<dbReference type="OrthoDB" id="9790815at2"/>
<dbReference type="Gene3D" id="2.130.10.10">
    <property type="entry name" value="YVTN repeat-like/Quinoprotein amine dehydrogenase"/>
    <property type="match status" value="1"/>
</dbReference>
<dbReference type="EMBL" id="AQPN01000018">
    <property type="protein sequence ID" value="EOR96346.1"/>
    <property type="molecule type" value="Genomic_DNA"/>
</dbReference>
<keyword evidence="2" id="KW-1185">Reference proteome</keyword>
<dbReference type="SUPFAM" id="SSF50974">
    <property type="entry name" value="Nitrous oxide reductase, N-terminal domain"/>
    <property type="match status" value="1"/>
</dbReference>
<organism evidence="1 2">
    <name type="scientific">Arcticibacter svalbardensis MN12-7</name>
    <dbReference type="NCBI Taxonomy" id="1150600"/>
    <lineage>
        <taxon>Bacteria</taxon>
        <taxon>Pseudomonadati</taxon>
        <taxon>Bacteroidota</taxon>
        <taxon>Sphingobacteriia</taxon>
        <taxon>Sphingobacteriales</taxon>
        <taxon>Sphingobacteriaceae</taxon>
        <taxon>Arcticibacter</taxon>
    </lineage>
</organism>
<comment type="caution">
    <text evidence="1">The sequence shown here is derived from an EMBL/GenBank/DDBJ whole genome shotgun (WGS) entry which is preliminary data.</text>
</comment>
<dbReference type="AlphaFoldDB" id="R9GX59"/>
<proteinExistence type="predicted"/>
<protein>
    <submittedName>
        <fullName evidence="1">Uncharacterized protein</fullName>
    </submittedName>
</protein>
<dbReference type="eggNOG" id="COG2706">
    <property type="taxonomic scope" value="Bacteria"/>
</dbReference>
<dbReference type="Proteomes" id="UP000014174">
    <property type="component" value="Unassembled WGS sequence"/>
</dbReference>
<dbReference type="InterPro" id="IPR019405">
    <property type="entry name" value="Lactonase_7-beta_prop"/>
</dbReference>